<gene>
    <name evidence="1" type="ORF">NM688_g6186</name>
</gene>
<proteinExistence type="predicted"/>
<name>A0ACC1SJ00_9APHY</name>
<sequence length="66" mass="7059">MAQLEEANKKTLEAQSLTSDAPSPSSHSTTTESFSFVLRIMSLKVESSDDAASPGTMHKTTVEAQD</sequence>
<protein>
    <submittedName>
        <fullName evidence="1">Uncharacterized protein</fullName>
    </submittedName>
</protein>
<evidence type="ECO:0000313" key="2">
    <source>
        <dbReference type="Proteomes" id="UP001148662"/>
    </source>
</evidence>
<comment type="caution">
    <text evidence="1">The sequence shown here is derived from an EMBL/GenBank/DDBJ whole genome shotgun (WGS) entry which is preliminary data.</text>
</comment>
<accession>A0ACC1SJ00</accession>
<evidence type="ECO:0000313" key="1">
    <source>
        <dbReference type="EMBL" id="KAJ3540738.1"/>
    </source>
</evidence>
<organism evidence="1 2">
    <name type="scientific">Phlebia brevispora</name>
    <dbReference type="NCBI Taxonomy" id="194682"/>
    <lineage>
        <taxon>Eukaryota</taxon>
        <taxon>Fungi</taxon>
        <taxon>Dikarya</taxon>
        <taxon>Basidiomycota</taxon>
        <taxon>Agaricomycotina</taxon>
        <taxon>Agaricomycetes</taxon>
        <taxon>Polyporales</taxon>
        <taxon>Meruliaceae</taxon>
        <taxon>Phlebia</taxon>
    </lineage>
</organism>
<keyword evidence="2" id="KW-1185">Reference proteome</keyword>
<dbReference type="Proteomes" id="UP001148662">
    <property type="component" value="Unassembled WGS sequence"/>
</dbReference>
<dbReference type="EMBL" id="JANHOG010001236">
    <property type="protein sequence ID" value="KAJ3540738.1"/>
    <property type="molecule type" value="Genomic_DNA"/>
</dbReference>
<reference evidence="1" key="1">
    <citation type="submission" date="2022-07" db="EMBL/GenBank/DDBJ databases">
        <title>Genome Sequence of Phlebia brevispora.</title>
        <authorList>
            <person name="Buettner E."/>
        </authorList>
    </citation>
    <scope>NUCLEOTIDE SEQUENCE</scope>
    <source>
        <strain evidence="1">MPL23</strain>
    </source>
</reference>